<proteinExistence type="inferred from homology"/>
<name>A0AAE9YM02_9GAMM</name>
<evidence type="ECO:0000313" key="5">
    <source>
        <dbReference type="Proteomes" id="UP000032568"/>
    </source>
</evidence>
<evidence type="ECO:0000256" key="3">
    <source>
        <dbReference type="PIRSR" id="PIRSR029792-2"/>
    </source>
</evidence>
<feature type="binding site" evidence="3">
    <location>
        <begin position="92"/>
        <end position="93"/>
    </location>
    <ligand>
        <name>substrate</name>
    </ligand>
</feature>
<feature type="active site" description="Proton acceptor" evidence="2">
    <location>
        <position position="91"/>
    </location>
</feature>
<keyword evidence="5" id="KW-1185">Reference proteome</keyword>
<dbReference type="EMBL" id="CP059735">
    <property type="protein sequence ID" value="WDD97422.1"/>
    <property type="molecule type" value="Genomic_DNA"/>
</dbReference>
<dbReference type="InterPro" id="IPR008794">
    <property type="entry name" value="Pro_racemase_fam"/>
</dbReference>
<dbReference type="PANTHER" id="PTHR33442:SF5">
    <property type="entry name" value="BIFUNCTIONAL TRANS-3-HYDROXY-L-PROLINE DEHYDRATASE_2-EPIMERASE"/>
    <property type="match status" value="1"/>
</dbReference>
<dbReference type="PANTHER" id="PTHR33442">
    <property type="entry name" value="TRANS-3-HYDROXY-L-PROLINE DEHYDRATASE"/>
    <property type="match status" value="1"/>
</dbReference>
<evidence type="ECO:0000256" key="1">
    <source>
        <dbReference type="ARBA" id="ARBA00007529"/>
    </source>
</evidence>
<dbReference type="FunFam" id="3.10.310.10:FF:000005">
    <property type="entry name" value="Proline racemase"/>
    <property type="match status" value="1"/>
</dbReference>
<dbReference type="GO" id="GO:0047580">
    <property type="term" value="F:4-hydroxyproline epimerase activity"/>
    <property type="evidence" value="ECO:0007669"/>
    <property type="project" value="TreeGrafter"/>
</dbReference>
<dbReference type="SUPFAM" id="SSF54506">
    <property type="entry name" value="Diaminopimelate epimerase-like"/>
    <property type="match status" value="1"/>
</dbReference>
<dbReference type="PIRSF" id="PIRSF029792">
    <property type="entry name" value="Pro_racemase"/>
    <property type="match status" value="1"/>
</dbReference>
<evidence type="ECO:0000313" key="4">
    <source>
        <dbReference type="EMBL" id="WDD97422.1"/>
    </source>
</evidence>
<feature type="active site" description="Proton donor" evidence="2">
    <location>
        <position position="253"/>
    </location>
</feature>
<protein>
    <submittedName>
        <fullName evidence="4">Proline racemase family protein</fullName>
    </submittedName>
</protein>
<sequence length="344" mass="37546">MRWKKTLHMVEAHAEGEVGRVVTGGIIDIPGKTMLEKMTYINEVDDSIRRFCVFEPRGYAQMSTNILLPPTREDADAGFIILQGDQAHAMSGSNCICTTTVLLETGMVEMQEPQTQVVFDMPAGLVTATADCKDGKCQRVELTMTPSFVHELDVKVETESFGTLTVDIAFGGIFYALIDCRQLGISITPENARKLVAIGSEVQRQLNRQMQIVHPENDQLKGISYAMLTDKTESGEPVGATVLPPGRLDRSPCGTGNSARMAVMYARKEIAVGDKYSAYSVIGSRFDISFTGISEVAGKTAVLPKVSGRGWIHGFHQIGVDPSDPYPQGFSLSDCWGEADDLLR</sequence>
<feature type="binding site" evidence="3">
    <location>
        <begin position="254"/>
        <end position="255"/>
    </location>
    <ligand>
        <name>substrate</name>
    </ligand>
</feature>
<feature type="binding site" evidence="3">
    <location>
        <position position="249"/>
    </location>
    <ligand>
        <name>substrate</name>
    </ligand>
</feature>
<accession>A0AAE9YM02</accession>
<dbReference type="Pfam" id="PF05544">
    <property type="entry name" value="Pro_racemase"/>
    <property type="match status" value="1"/>
</dbReference>
<evidence type="ECO:0000256" key="2">
    <source>
        <dbReference type="PIRSR" id="PIRSR029792-1"/>
    </source>
</evidence>
<dbReference type="Proteomes" id="UP000032568">
    <property type="component" value="Chromosome"/>
</dbReference>
<organism evidence="4 5">
    <name type="scientific">Thalassomonas actiniarum</name>
    <dbReference type="NCBI Taxonomy" id="485447"/>
    <lineage>
        <taxon>Bacteria</taxon>
        <taxon>Pseudomonadati</taxon>
        <taxon>Pseudomonadota</taxon>
        <taxon>Gammaproteobacteria</taxon>
        <taxon>Alteromonadales</taxon>
        <taxon>Colwelliaceae</taxon>
        <taxon>Thalassomonas</taxon>
    </lineage>
</organism>
<reference evidence="4 5" key="2">
    <citation type="journal article" date="2022" name="Mar. Drugs">
        <title>Bioassay-Guided Fractionation Leads to the Detection of Cholic Acid Generated by the Rare Thalassomonas sp.</title>
        <authorList>
            <person name="Pheiffer F."/>
            <person name="Schneider Y.K."/>
            <person name="Hansen E.H."/>
            <person name="Andersen J.H."/>
            <person name="Isaksson J."/>
            <person name="Busche T."/>
            <person name="R C."/>
            <person name="Kalinowski J."/>
            <person name="Zyl L.V."/>
            <person name="Trindade M."/>
        </authorList>
    </citation>
    <scope>NUCLEOTIDE SEQUENCE [LARGE SCALE GENOMIC DNA]</scope>
    <source>
        <strain evidence="4 5">A5K-106</strain>
    </source>
</reference>
<dbReference type="Gene3D" id="3.10.310.10">
    <property type="entry name" value="Diaminopimelate Epimerase, Chain A, domain 1"/>
    <property type="match status" value="2"/>
</dbReference>
<gene>
    <name evidence="4" type="ORF">SG35_019150</name>
</gene>
<dbReference type="KEGG" id="tact:SG35_019150"/>
<feature type="binding site" evidence="3">
    <location>
        <position position="83"/>
    </location>
    <ligand>
        <name>substrate</name>
    </ligand>
</feature>
<dbReference type="SFLD" id="SFLDS00028">
    <property type="entry name" value="Proline_Racemase"/>
    <property type="match status" value="1"/>
</dbReference>
<dbReference type="AlphaFoldDB" id="A0AAE9YM02"/>
<reference evidence="4 5" key="1">
    <citation type="journal article" date="2015" name="Genome Announc.">
        <title>Draft Genome Sequences of Marine Isolates of Thalassomonas viridans and Thalassomonas actiniarum.</title>
        <authorList>
            <person name="Olonade I."/>
            <person name="van Zyl L.J."/>
            <person name="Trindade M."/>
        </authorList>
    </citation>
    <scope>NUCLEOTIDE SEQUENCE [LARGE SCALE GENOMIC DNA]</scope>
    <source>
        <strain evidence="4 5">A5K-106</strain>
    </source>
</reference>
<comment type="similarity">
    <text evidence="1">Belongs to the proline racemase family.</text>
</comment>